<dbReference type="EMBL" id="WOWS01000004">
    <property type="protein sequence ID" value="MUU79064.1"/>
    <property type="molecule type" value="Genomic_DNA"/>
</dbReference>
<proteinExistence type="predicted"/>
<dbReference type="Gene3D" id="3.90.550.10">
    <property type="entry name" value="Spore Coat Polysaccharide Biosynthesis Protein SpsA, Chain A"/>
    <property type="match status" value="1"/>
</dbReference>
<dbReference type="InterPro" id="IPR050793">
    <property type="entry name" value="CMP-NeuNAc_synthase"/>
</dbReference>
<dbReference type="Proteomes" id="UP000478208">
    <property type="component" value="Unassembled WGS sequence"/>
</dbReference>
<evidence type="ECO:0000313" key="2">
    <source>
        <dbReference type="Proteomes" id="UP000478208"/>
    </source>
</evidence>
<dbReference type="AlphaFoldDB" id="A0A6L6UE67"/>
<dbReference type="InterPro" id="IPR003329">
    <property type="entry name" value="Cytidylyl_trans"/>
</dbReference>
<dbReference type="Pfam" id="PF02348">
    <property type="entry name" value="CTP_transf_3"/>
    <property type="match status" value="1"/>
</dbReference>
<keyword evidence="1" id="KW-0808">Transferase</keyword>
<dbReference type="RefSeq" id="WP_157364137.1">
    <property type="nucleotide sequence ID" value="NZ_WOWS01000004.1"/>
</dbReference>
<organism evidence="1 2">
    <name type="scientific">Winogradskyella endarachnes</name>
    <dbReference type="NCBI Taxonomy" id="2681965"/>
    <lineage>
        <taxon>Bacteria</taxon>
        <taxon>Pseudomonadati</taxon>
        <taxon>Bacteroidota</taxon>
        <taxon>Flavobacteriia</taxon>
        <taxon>Flavobacteriales</taxon>
        <taxon>Flavobacteriaceae</taxon>
        <taxon>Winogradskyella</taxon>
    </lineage>
</organism>
<dbReference type="InterPro" id="IPR029044">
    <property type="entry name" value="Nucleotide-diphossugar_trans"/>
</dbReference>
<reference evidence="1 2" key="1">
    <citation type="submission" date="2019-12" db="EMBL/GenBank/DDBJ databases">
        <authorList>
            <person name="Li J."/>
        </authorList>
    </citation>
    <scope>NUCLEOTIDE SEQUENCE [LARGE SCALE GENOMIC DNA]</scope>
    <source>
        <strain evidence="1 2">HL2-2</strain>
    </source>
</reference>
<accession>A0A6L6UE67</accession>
<dbReference type="CDD" id="cd02513">
    <property type="entry name" value="CMP-NeuAc_Synthase"/>
    <property type="match status" value="1"/>
</dbReference>
<name>A0A6L6UE67_9FLAO</name>
<keyword evidence="1" id="KW-0548">Nucleotidyltransferase</keyword>
<protein>
    <submittedName>
        <fullName evidence="1">Acylneuraminate cytidylyltransferase family protein</fullName>
    </submittedName>
</protein>
<dbReference type="GO" id="GO:0008781">
    <property type="term" value="F:N-acylneuraminate cytidylyltransferase activity"/>
    <property type="evidence" value="ECO:0007669"/>
    <property type="project" value="TreeGrafter"/>
</dbReference>
<keyword evidence="2" id="KW-1185">Reference proteome</keyword>
<gene>
    <name evidence="1" type="ORF">GN138_11455</name>
</gene>
<evidence type="ECO:0000313" key="1">
    <source>
        <dbReference type="EMBL" id="MUU79064.1"/>
    </source>
</evidence>
<comment type="caution">
    <text evidence="1">The sequence shown here is derived from an EMBL/GenBank/DDBJ whole genome shotgun (WGS) entry which is preliminary data.</text>
</comment>
<sequence length="224" mass="25858">MMTVFLPCRAGSERVPNKNTKPFAEVEGGLLFLKIKQLLKAKLVDNIVVSTNDNEVKKIVERFGDKIIVDNRPEHLASSSTSTDDLIKYVPKIIKSGHVLWTHVTSPFLKSEHYDLAIKTYLKNLEEDTFDSLMSVNNLQTFLWDKNGSINYDRNKEKWPRTQTLPKLYEINSGIFINSVSNYKVMLDRIGAKPFLFETKGYTSFDIDWPDDFDMAELIYKHNN</sequence>
<dbReference type="PANTHER" id="PTHR21485:SF6">
    <property type="entry name" value="N-ACYLNEURAMINATE CYTIDYLYLTRANSFERASE-RELATED"/>
    <property type="match status" value="1"/>
</dbReference>
<dbReference type="SUPFAM" id="SSF53448">
    <property type="entry name" value="Nucleotide-diphospho-sugar transferases"/>
    <property type="match status" value="1"/>
</dbReference>
<dbReference type="PANTHER" id="PTHR21485">
    <property type="entry name" value="HAD SUPERFAMILY MEMBERS CMAS AND KDSC"/>
    <property type="match status" value="1"/>
</dbReference>